<dbReference type="PANTHER" id="PTHR10099:SF1">
    <property type="entry name" value="PHOSPHORIBOSYLFORMYLGLYCINAMIDINE SYNTHASE"/>
    <property type="match status" value="1"/>
</dbReference>
<dbReference type="Gene3D" id="3.40.50.880">
    <property type="match status" value="1"/>
</dbReference>
<name>A0A7G2JX60_HAEIF</name>
<protein>
    <submittedName>
        <fullName evidence="1">Phosphoribosylformylglycinamidine synthase</fullName>
        <ecNumber evidence="1">6.3.5.3</ecNumber>
    </submittedName>
</protein>
<feature type="non-terminal residue" evidence="1">
    <location>
        <position position="1"/>
    </location>
</feature>
<keyword evidence="1" id="KW-0436">Ligase</keyword>
<proteinExistence type="predicted"/>
<dbReference type="SUPFAM" id="SSF52317">
    <property type="entry name" value="Class I glutamine amidotransferase-like"/>
    <property type="match status" value="1"/>
</dbReference>
<dbReference type="GO" id="GO:0004642">
    <property type="term" value="F:phosphoribosylformylglycinamidine synthase activity"/>
    <property type="evidence" value="ECO:0007669"/>
    <property type="project" value="UniProtKB-EC"/>
</dbReference>
<feature type="non-terminal residue" evidence="1">
    <location>
        <position position="71"/>
    </location>
</feature>
<organism evidence="1">
    <name type="scientific">Haemophilus influenzae HK1212</name>
    <dbReference type="NCBI Taxonomy" id="456482"/>
    <lineage>
        <taxon>Bacteria</taxon>
        <taxon>Pseudomonadati</taxon>
        <taxon>Pseudomonadota</taxon>
        <taxon>Gammaproteobacteria</taxon>
        <taxon>Pasteurellales</taxon>
        <taxon>Pasteurellaceae</taxon>
        <taxon>Haemophilus</taxon>
    </lineage>
</organism>
<dbReference type="GO" id="GO:0005737">
    <property type="term" value="C:cytoplasm"/>
    <property type="evidence" value="ECO:0007669"/>
    <property type="project" value="TreeGrafter"/>
</dbReference>
<dbReference type="GO" id="GO:0006164">
    <property type="term" value="P:purine nucleotide biosynthetic process"/>
    <property type="evidence" value="ECO:0007669"/>
    <property type="project" value="TreeGrafter"/>
</dbReference>
<dbReference type="PANTHER" id="PTHR10099">
    <property type="entry name" value="PHOSPHORIBOSYLFORMYLGLYCINAMIDINE SYNTHASE"/>
    <property type="match status" value="1"/>
</dbReference>
<gene>
    <name evidence="1" type="primary">purL</name>
    <name evidence="1" type="ORF">HAINFHK1212_1338</name>
</gene>
<dbReference type="InterPro" id="IPR029062">
    <property type="entry name" value="Class_I_gatase-like"/>
</dbReference>
<comment type="caution">
    <text evidence="1">The sequence shown here is derived from an EMBL/GenBank/DDBJ whole genome shotgun (WGS) entry which is preliminary data.</text>
</comment>
<dbReference type="EC" id="6.3.5.3" evidence="1"/>
<sequence>NEVDSVWFAGMAGSHMPIALSHGEGQVKFKSVEQFAGLKAQGIIAAQYIDNNGRPNYILPIRMVLRRALLQ</sequence>
<evidence type="ECO:0000313" key="1">
    <source>
        <dbReference type="EMBL" id="EFA28028.1"/>
    </source>
</evidence>
<reference evidence="1" key="1">
    <citation type="journal article" date="2010" name="Genomics">
        <title>Tracing phylogenomic events leading to diversity of Haemophilus influenzae and the emergence of Brazilian Purpuric Fever (BPF)-associated clones.</title>
        <authorList>
            <person name="Papazisi L."/>
            <person name="Ratnayake S."/>
            <person name="Remortel B.G."/>
            <person name="Bock G.R."/>
            <person name="Liang W."/>
            <person name="Saeed A.I."/>
            <person name="Liu J."/>
            <person name="Fleischmann R.D."/>
            <person name="Kilian M."/>
            <person name="Peterson S.N."/>
        </authorList>
    </citation>
    <scope>NUCLEOTIDE SEQUENCE [LARGE SCALE GENOMIC DNA]</scope>
    <source>
        <strain evidence="1">HK1212</strain>
    </source>
</reference>
<dbReference type="Pfam" id="PF13507">
    <property type="entry name" value="GATase_5"/>
    <property type="match status" value="1"/>
</dbReference>
<accession>A0A7G2JX60</accession>
<dbReference type="EMBL" id="ABFC01000986">
    <property type="protein sequence ID" value="EFA28028.1"/>
    <property type="molecule type" value="Genomic_DNA"/>
</dbReference>
<dbReference type="AlphaFoldDB" id="A0A7G2JX60"/>